<dbReference type="EMBL" id="KI392979">
    <property type="protein sequence ID" value="ERN10092.1"/>
    <property type="molecule type" value="Genomic_DNA"/>
</dbReference>
<gene>
    <name evidence="1" type="ORF">AMTR_s00013p00260550</name>
</gene>
<dbReference type="OMA" id="IRWEHSI"/>
<dbReference type="InterPro" id="IPR038925">
    <property type="entry name" value="At3g17800-like"/>
</dbReference>
<dbReference type="OrthoDB" id="25131at2759"/>
<dbReference type="PANTHER" id="PTHR31808">
    <property type="entry name" value="EXPRESSED PROTEIN"/>
    <property type="match status" value="1"/>
</dbReference>
<organism evidence="1 2">
    <name type="scientific">Amborella trichopoda</name>
    <dbReference type="NCBI Taxonomy" id="13333"/>
    <lineage>
        <taxon>Eukaryota</taxon>
        <taxon>Viridiplantae</taxon>
        <taxon>Streptophyta</taxon>
        <taxon>Embryophyta</taxon>
        <taxon>Tracheophyta</taxon>
        <taxon>Spermatophyta</taxon>
        <taxon>Magnoliopsida</taxon>
        <taxon>Amborellales</taxon>
        <taxon>Amborellaceae</taxon>
        <taxon>Amborella</taxon>
    </lineage>
</organism>
<evidence type="ECO:0000313" key="2">
    <source>
        <dbReference type="Proteomes" id="UP000017836"/>
    </source>
</evidence>
<name>W1PJC2_AMBTC</name>
<dbReference type="KEGG" id="atr:18438261"/>
<proteinExistence type="predicted"/>
<reference evidence="2" key="1">
    <citation type="journal article" date="2013" name="Science">
        <title>The Amborella genome and the evolution of flowering plants.</title>
        <authorList>
            <consortium name="Amborella Genome Project"/>
        </authorList>
    </citation>
    <scope>NUCLEOTIDE SEQUENCE [LARGE SCALE GENOMIC DNA]</scope>
</reference>
<dbReference type="Pfam" id="PF05542">
    <property type="entry name" value="DUF760"/>
    <property type="match status" value="1"/>
</dbReference>
<evidence type="ECO:0000313" key="1">
    <source>
        <dbReference type="EMBL" id="ERN10092.1"/>
    </source>
</evidence>
<protein>
    <recommendedName>
        <fullName evidence="3">UV-B-induced protein At3g17800, chloroplastic</fullName>
    </recommendedName>
</protein>
<dbReference type="HOGENOM" id="CLU_041607_1_0_1"/>
<accession>W1PJC2</accession>
<dbReference type="Proteomes" id="UP000017836">
    <property type="component" value="Unassembled WGS sequence"/>
</dbReference>
<evidence type="ECO:0008006" key="3">
    <source>
        <dbReference type="Google" id="ProtNLM"/>
    </source>
</evidence>
<dbReference type="PANTHER" id="PTHR31808:SF9">
    <property type="entry name" value="F21O3.2 PROTEIN"/>
    <property type="match status" value="1"/>
</dbReference>
<dbReference type="AlphaFoldDB" id="W1PJC2"/>
<sequence>MECYSCYSNSSVFLGNDKLAMGVRSAGRCSSFQAELASKSVTVRSFEANFRGSVKFNNVGPFGVDTKNKNGKARLGPVASAGSGKCHTRKVFSPMEPQSEEGKLLSHILQYHRHLFNGAVSEQIEKLSADRAGAIARQELCVGNEESLLHRRVAELREKECQVAIEEVMYMLIVHKFSEINVPMVPRLSKCIKNGKADTWSCHDSELEAIHDWEARIMVKDHLNKILGRRSDSSYTLNSCVMTLIGRLQLGKLYASSVMYGYFLESACRRYHLEKSLHVRSDHPLFQGITLPDSGCWHLTPETLIPLGVTEEQETCCGDTYSSKTIDELDSLKRYITGFNAETFQRCAALRSKEAVNLVEKHSWALFGECEEEGEEGMGEEQDEVLLISISSLKRLVLEAVAFGLFLYNVEAYVDPIYRLEENH</sequence>
<dbReference type="InterPro" id="IPR008479">
    <property type="entry name" value="DUF760"/>
</dbReference>
<dbReference type="Gramene" id="ERN10092">
    <property type="protein sequence ID" value="ERN10092"/>
    <property type="gene ID" value="AMTR_s00013p00260550"/>
</dbReference>
<dbReference type="eggNOG" id="ENOG502QPS7">
    <property type="taxonomic scope" value="Eukaryota"/>
</dbReference>
<keyword evidence="2" id="KW-1185">Reference proteome</keyword>